<dbReference type="EMBL" id="UZAI01002883">
    <property type="protein sequence ID" value="VDO75358.1"/>
    <property type="molecule type" value="Genomic_DNA"/>
</dbReference>
<dbReference type="AlphaFoldDB" id="A0A3P8BG13"/>
<evidence type="ECO:0000313" key="2">
    <source>
        <dbReference type="Proteomes" id="UP000277204"/>
    </source>
</evidence>
<name>A0A3P8BG13_9TREM</name>
<organism evidence="1 2">
    <name type="scientific">Schistosoma margrebowiei</name>
    <dbReference type="NCBI Taxonomy" id="48269"/>
    <lineage>
        <taxon>Eukaryota</taxon>
        <taxon>Metazoa</taxon>
        <taxon>Spiralia</taxon>
        <taxon>Lophotrochozoa</taxon>
        <taxon>Platyhelminthes</taxon>
        <taxon>Trematoda</taxon>
        <taxon>Digenea</taxon>
        <taxon>Strigeidida</taxon>
        <taxon>Schistosomatoidea</taxon>
        <taxon>Schistosomatidae</taxon>
        <taxon>Schistosoma</taxon>
    </lineage>
</organism>
<keyword evidence="2" id="KW-1185">Reference proteome</keyword>
<dbReference type="Proteomes" id="UP000277204">
    <property type="component" value="Unassembled WGS sequence"/>
</dbReference>
<evidence type="ECO:0000313" key="1">
    <source>
        <dbReference type="EMBL" id="VDO75358.1"/>
    </source>
</evidence>
<gene>
    <name evidence="1" type="ORF">SMRZ_LOCUS7244</name>
</gene>
<reference evidence="1 2" key="1">
    <citation type="submission" date="2018-11" db="EMBL/GenBank/DDBJ databases">
        <authorList>
            <consortium name="Pathogen Informatics"/>
        </authorList>
    </citation>
    <scope>NUCLEOTIDE SEQUENCE [LARGE SCALE GENOMIC DNA]</scope>
    <source>
        <strain evidence="1 2">Zambia</strain>
    </source>
</reference>
<protein>
    <submittedName>
        <fullName evidence="1">Uncharacterized protein</fullName>
    </submittedName>
</protein>
<proteinExistence type="predicted"/>
<accession>A0A3P8BG13</accession>
<sequence>MVSDKISARIQKPCLAFVNLRHLWRTRDIRLSIKRTSILHSSSFCSTLRLRNMTIKSIRY</sequence>